<feature type="transmembrane region" description="Helical" evidence="2">
    <location>
        <begin position="1117"/>
        <end position="1136"/>
    </location>
</feature>
<dbReference type="InterPro" id="IPR041033">
    <property type="entry name" value="SpaA_PFL_dom_1"/>
</dbReference>
<gene>
    <name evidence="7" type="ORF">RS83_01230</name>
</gene>
<protein>
    <submittedName>
        <fullName evidence="7">Uncharacterized protein</fullName>
    </submittedName>
</protein>
<dbReference type="Pfam" id="PF01345">
    <property type="entry name" value="DUF11"/>
    <property type="match status" value="1"/>
</dbReference>
<keyword evidence="3" id="KW-0732">Signal</keyword>
<evidence type="ECO:0000313" key="7">
    <source>
        <dbReference type="EMBL" id="KJL30088.1"/>
    </source>
</evidence>
<evidence type="ECO:0000259" key="6">
    <source>
        <dbReference type="Pfam" id="PF24346"/>
    </source>
</evidence>
<evidence type="ECO:0000259" key="5">
    <source>
        <dbReference type="Pfam" id="PF17802"/>
    </source>
</evidence>
<reference evidence="7 8" key="1">
    <citation type="submission" date="2015-02" db="EMBL/GenBank/DDBJ databases">
        <title>Draft genome sequences of ten Microbacterium spp. with emphasis on heavy metal contaminated environments.</title>
        <authorList>
            <person name="Corretto E."/>
        </authorList>
    </citation>
    <scope>NUCLEOTIDE SEQUENCE [LARGE SCALE GENOMIC DNA]</scope>
    <source>
        <strain evidence="7 8">BEL4b</strain>
    </source>
</reference>
<accession>A0A0F0LAC4</accession>
<organism evidence="7 8">
    <name type="scientific">Microbacterium oxydans</name>
    <dbReference type="NCBI Taxonomy" id="82380"/>
    <lineage>
        <taxon>Bacteria</taxon>
        <taxon>Bacillati</taxon>
        <taxon>Actinomycetota</taxon>
        <taxon>Actinomycetes</taxon>
        <taxon>Micrococcales</taxon>
        <taxon>Microbacteriaceae</taxon>
        <taxon>Microbacterium</taxon>
    </lineage>
</organism>
<dbReference type="AlphaFoldDB" id="A0A0F0LAC4"/>
<dbReference type="InterPro" id="IPR001434">
    <property type="entry name" value="OmcB-like_DUF11"/>
</dbReference>
<dbReference type="NCBIfam" id="TIGR04226">
    <property type="entry name" value="RrgB_K2N_iso_D2"/>
    <property type="match status" value="1"/>
</dbReference>
<dbReference type="Gene3D" id="2.60.40.740">
    <property type="match status" value="1"/>
</dbReference>
<evidence type="ECO:0000256" key="3">
    <source>
        <dbReference type="SAM" id="SignalP"/>
    </source>
</evidence>
<keyword evidence="2" id="KW-0812">Transmembrane</keyword>
<comment type="caution">
    <text evidence="7">The sequence shown here is derived from an EMBL/GenBank/DDBJ whole genome shotgun (WGS) entry which is preliminary data.</text>
</comment>
<evidence type="ECO:0000256" key="1">
    <source>
        <dbReference type="SAM" id="MobiDB-lite"/>
    </source>
</evidence>
<dbReference type="InterPro" id="IPR047589">
    <property type="entry name" value="DUF11_rpt"/>
</dbReference>
<feature type="domain" description="DUF11" evidence="4">
    <location>
        <begin position="562"/>
        <end position="665"/>
    </location>
</feature>
<evidence type="ECO:0000313" key="8">
    <source>
        <dbReference type="Proteomes" id="UP000033640"/>
    </source>
</evidence>
<name>A0A0F0LAC4_9MICO</name>
<dbReference type="Proteomes" id="UP000033640">
    <property type="component" value="Unassembled WGS sequence"/>
</dbReference>
<keyword evidence="2" id="KW-1133">Transmembrane helix</keyword>
<dbReference type="Pfam" id="PF24346">
    <property type="entry name" value="DUF7507"/>
    <property type="match status" value="1"/>
</dbReference>
<keyword evidence="2" id="KW-0472">Membrane</keyword>
<dbReference type="InterPro" id="IPR055354">
    <property type="entry name" value="DUF7507"/>
</dbReference>
<sequence>MRRAGAVLATLAVVGSLGIVYGDAAQAATVYEIEGQWQNPVPTEVSSGDALVSEWRFNINDDSAAPTNEPVDNVTVTFTAKNAKFTAVPSVCLVSGVDPISSISADGHTLVCNLGTRDQGTAELMLAGLEVDGSTGSGVTISGSIGGVQAVLPEIPIMNTFAMDMKFDGGRPSNSNAGARQELSFPWSLRHAPGSAAGPNSVTYDLTFSSAAGNTITAMAPGCVAQNTTQAGHPHSGAGHPAAETAPFPATCTLTANGTNRMRLTLTGIDYSKTLNPSLDSGGSALPVEWDVVAAGLIKVQFTYTDATVTSFQATTTPYTSQAGTTSVDDTANNSNSVSSTRGIWTGGWSLNTLNPPAKGSIWTDTFRTLAGQPAMSVSGIRLPLAGATQSTQVCTIVDSRYVDVTDAGMGTVSGGQVTTYPGVQYMYYTGTGTSNNLNPAHANYNPNTFTCNGTGWTSTRPTDMSTVRAVKAIITPAVGLTIPEAVARLYVKSVVKPTVAVGQDIWTWTSYTLDGGTTWANPNRELTPANAPVSGVLTPGSRYPFTGGGRDVLRIIAATPQIHKTVDQQESIPGATLNYTLTYRAEAPANATIGQMVVRDLLPAGLEYVVGSASTAPTSITGQNIEWALTNVPTNTEFIITFSARIPADAKPGDVFANKATASTGGVVVDSSVSTKIRDGGYTMLTKTAAQAKVPHQNGVAQDSWTVRISSKDTRTQSFTDAVDILPYNGDGRGTDFTGDYVLSAPVQAVAGATVYYTTADPATLVDDPADASNGAAGTVTGNTVGWSTTYAANATAVRVIGPALAPSAMQEFTIAVVTSGATFEDVYVNRAEARSDRTKLVMRTSSRFEIGAVNSVALKKYVQDADGEWHDANDVDDYPRFHTGSTLTYRLVVTNTGDQPLRDLVITDDRVDLAALDPLPAGLVAGAVLPELLPGEANAVTIEYQVPLAERPDGGYLVNTACVAPADAPAPAPGEPAPVEESCDPAGIEVLPSSLSWEKISVENGTRLAGSEWELTPVAANDQPAGASVAVVDCVAADASGCTGPDVDPEAGLIRVAPLEDGRYRLVETRAPAGFQLDPTPRFVDVQGVTALSEAIENELSDVPSIPLTGGVGSFSFWIGSAALVALMSVGLLWQRRRRGIV</sequence>
<feature type="region of interest" description="Disordered" evidence="1">
    <location>
        <begin position="320"/>
        <end position="339"/>
    </location>
</feature>
<dbReference type="EMBL" id="JYIW01000021">
    <property type="protein sequence ID" value="KJL30088.1"/>
    <property type="molecule type" value="Genomic_DNA"/>
</dbReference>
<dbReference type="GO" id="GO:0005975">
    <property type="term" value="P:carbohydrate metabolic process"/>
    <property type="evidence" value="ECO:0007669"/>
    <property type="project" value="UniProtKB-ARBA"/>
</dbReference>
<dbReference type="InterPro" id="IPR026466">
    <property type="entry name" value="Fim_isopep_form_D2_dom"/>
</dbReference>
<evidence type="ECO:0000256" key="2">
    <source>
        <dbReference type="SAM" id="Phobius"/>
    </source>
</evidence>
<dbReference type="InterPro" id="IPR013783">
    <property type="entry name" value="Ig-like_fold"/>
</dbReference>
<dbReference type="Gene3D" id="2.60.40.10">
    <property type="entry name" value="Immunoglobulins"/>
    <property type="match status" value="1"/>
</dbReference>
<feature type="chain" id="PRO_5002445236" evidence="3">
    <location>
        <begin position="28"/>
        <end position="1144"/>
    </location>
</feature>
<dbReference type="NCBIfam" id="TIGR01451">
    <property type="entry name" value="B_ant_repeat"/>
    <property type="match status" value="2"/>
</dbReference>
<dbReference type="PATRIC" id="fig|82380.11.peg.1262"/>
<evidence type="ECO:0000259" key="4">
    <source>
        <dbReference type="Pfam" id="PF01345"/>
    </source>
</evidence>
<dbReference type="Pfam" id="PF17802">
    <property type="entry name" value="SpaA"/>
    <property type="match status" value="1"/>
</dbReference>
<feature type="domain" description="SpaA-like prealbumin fold" evidence="5">
    <location>
        <begin position="996"/>
        <end position="1089"/>
    </location>
</feature>
<proteinExistence type="predicted"/>
<feature type="signal peptide" evidence="3">
    <location>
        <begin position="1"/>
        <end position="27"/>
    </location>
</feature>
<feature type="domain" description="DUF7507" evidence="6">
    <location>
        <begin position="885"/>
        <end position="966"/>
    </location>
</feature>